<proteinExistence type="predicted"/>
<dbReference type="Proteomes" id="UP001055072">
    <property type="component" value="Unassembled WGS sequence"/>
</dbReference>
<name>A0ACB8TZS0_9APHY</name>
<evidence type="ECO:0000313" key="1">
    <source>
        <dbReference type="EMBL" id="KAI0087324.1"/>
    </source>
</evidence>
<sequence>MTFIASLSRHTLRQLKFIIPGGLVTFWLNTHNAFWNIFTGDSQNGSWARTSAFLTVLLGVVTVSLFMYILLVPLIQGIRPDFHRWRQSGVLSSVIPVLTGSIVFGWTLTAFTLGRWTELGYLRGIIGASGLYALAFGLMGLIPAPKLYHRS</sequence>
<accession>A0ACB8TZS0</accession>
<comment type="caution">
    <text evidence="1">The sequence shown here is derived from an EMBL/GenBank/DDBJ whole genome shotgun (WGS) entry which is preliminary data.</text>
</comment>
<dbReference type="EMBL" id="MU274918">
    <property type="protein sequence ID" value="KAI0087324.1"/>
    <property type="molecule type" value="Genomic_DNA"/>
</dbReference>
<protein>
    <submittedName>
        <fullName evidence="1">Uncharacterized protein</fullName>
    </submittedName>
</protein>
<reference evidence="1" key="1">
    <citation type="journal article" date="2021" name="Environ. Microbiol.">
        <title>Gene family expansions and transcriptome signatures uncover fungal adaptations to wood decay.</title>
        <authorList>
            <person name="Hage H."/>
            <person name="Miyauchi S."/>
            <person name="Viragh M."/>
            <person name="Drula E."/>
            <person name="Min B."/>
            <person name="Chaduli D."/>
            <person name="Navarro D."/>
            <person name="Favel A."/>
            <person name="Norest M."/>
            <person name="Lesage-Meessen L."/>
            <person name="Balint B."/>
            <person name="Merenyi Z."/>
            <person name="de Eugenio L."/>
            <person name="Morin E."/>
            <person name="Martinez A.T."/>
            <person name="Baldrian P."/>
            <person name="Stursova M."/>
            <person name="Martinez M.J."/>
            <person name="Novotny C."/>
            <person name="Magnuson J.K."/>
            <person name="Spatafora J.W."/>
            <person name="Maurice S."/>
            <person name="Pangilinan J."/>
            <person name="Andreopoulos W."/>
            <person name="LaButti K."/>
            <person name="Hundley H."/>
            <person name="Na H."/>
            <person name="Kuo A."/>
            <person name="Barry K."/>
            <person name="Lipzen A."/>
            <person name="Henrissat B."/>
            <person name="Riley R."/>
            <person name="Ahrendt S."/>
            <person name="Nagy L.G."/>
            <person name="Grigoriev I.V."/>
            <person name="Martin F."/>
            <person name="Rosso M.N."/>
        </authorList>
    </citation>
    <scope>NUCLEOTIDE SEQUENCE</scope>
    <source>
        <strain evidence="1">CBS 384.51</strain>
    </source>
</reference>
<evidence type="ECO:0000313" key="2">
    <source>
        <dbReference type="Proteomes" id="UP001055072"/>
    </source>
</evidence>
<organism evidence="1 2">
    <name type="scientific">Irpex rosettiformis</name>
    <dbReference type="NCBI Taxonomy" id="378272"/>
    <lineage>
        <taxon>Eukaryota</taxon>
        <taxon>Fungi</taxon>
        <taxon>Dikarya</taxon>
        <taxon>Basidiomycota</taxon>
        <taxon>Agaricomycotina</taxon>
        <taxon>Agaricomycetes</taxon>
        <taxon>Polyporales</taxon>
        <taxon>Irpicaceae</taxon>
        <taxon>Irpex</taxon>
    </lineage>
</organism>
<keyword evidence="2" id="KW-1185">Reference proteome</keyword>
<gene>
    <name evidence="1" type="ORF">BDY19DRAFT_246186</name>
</gene>